<dbReference type="GO" id="GO:0005886">
    <property type="term" value="C:plasma membrane"/>
    <property type="evidence" value="ECO:0007669"/>
    <property type="project" value="UniProtKB-SubCell"/>
</dbReference>
<dbReference type="PANTHER" id="PTHR23427">
    <property type="entry name" value="SURFEIT LOCUS PROTEIN"/>
    <property type="match status" value="1"/>
</dbReference>
<dbReference type="RefSeq" id="WP_231442324.1">
    <property type="nucleotide sequence ID" value="NZ_JAJOMB010000007.1"/>
</dbReference>
<dbReference type="PROSITE" id="PS50895">
    <property type="entry name" value="SURF1"/>
    <property type="match status" value="1"/>
</dbReference>
<keyword evidence="5 6" id="KW-0472">Membrane</keyword>
<evidence type="ECO:0000256" key="1">
    <source>
        <dbReference type="ARBA" id="ARBA00004370"/>
    </source>
</evidence>
<gene>
    <name evidence="8" type="ORF">LR394_15345</name>
</gene>
<feature type="compositionally biased region" description="Acidic residues" evidence="7">
    <location>
        <begin position="277"/>
        <end position="288"/>
    </location>
</feature>
<dbReference type="PANTHER" id="PTHR23427:SF2">
    <property type="entry name" value="SURFEIT LOCUS PROTEIN 1"/>
    <property type="match status" value="1"/>
</dbReference>
<dbReference type="InterPro" id="IPR045214">
    <property type="entry name" value="Surf1/Surf4"/>
</dbReference>
<dbReference type="InterPro" id="IPR002994">
    <property type="entry name" value="Surf1/Shy1"/>
</dbReference>
<feature type="transmembrane region" description="Helical" evidence="6">
    <location>
        <begin position="21"/>
        <end position="45"/>
    </location>
</feature>
<dbReference type="AlphaFoldDB" id="A0A9X1STV0"/>
<sequence>MTRKRGFWGMTKAAAALLRERGWLAALVGIVVISVIFVILGRWQFGRHEARSERNQLIEANYDADPVPLAELIPAGQRTPTGTLPADLEWRQVTVTGEYLAEQTVLIRNRPHEQVGQAGQVGVSGGNQQNGYLVVVPLQTEDGSVLFVDRGWIPAGVADAAKPDSVPAPPSGEVTVVSRLRPSEPVSDRGAPEGQAVRINVPALTEQTGVEGPVVGAFGALVSEDPQAADTPAAAEEPEVGLGINLSYSVQWDSFAIIAYILFGVALVREVRRRDEEAEEEEEPEDEGPPTLTRATYR</sequence>
<keyword evidence="4 6" id="KW-1133">Transmembrane helix</keyword>
<reference evidence="8" key="1">
    <citation type="submission" date="2021-11" db="EMBL/GenBank/DDBJ databases">
        <title>Streptomyces corallinus and Kineosporia corallina sp. nov., two new coral-derived marine actinobacteria.</title>
        <authorList>
            <person name="Buangrab K."/>
            <person name="Sutthacheep M."/>
            <person name="Yeemin T."/>
            <person name="Harunari E."/>
            <person name="Igarashi Y."/>
            <person name="Sripreechasak P."/>
            <person name="Kanchanasin P."/>
            <person name="Tanasupawat S."/>
            <person name="Phongsopitanun W."/>
        </authorList>
    </citation>
    <scope>NUCLEOTIDE SEQUENCE</scope>
    <source>
        <strain evidence="8">JCM 31032</strain>
    </source>
</reference>
<dbReference type="EMBL" id="JAJOMB010000007">
    <property type="protein sequence ID" value="MCD5312282.1"/>
    <property type="molecule type" value="Genomic_DNA"/>
</dbReference>
<organism evidence="8 9">
    <name type="scientific">Kineosporia babensis</name>
    <dbReference type="NCBI Taxonomy" id="499548"/>
    <lineage>
        <taxon>Bacteria</taxon>
        <taxon>Bacillati</taxon>
        <taxon>Actinomycetota</taxon>
        <taxon>Actinomycetes</taxon>
        <taxon>Kineosporiales</taxon>
        <taxon>Kineosporiaceae</taxon>
        <taxon>Kineosporia</taxon>
    </lineage>
</organism>
<proteinExistence type="inferred from homology"/>
<comment type="similarity">
    <text evidence="2 6">Belongs to the SURF1 family.</text>
</comment>
<comment type="caution">
    <text evidence="8">The sequence shown here is derived from an EMBL/GenBank/DDBJ whole genome shotgun (WGS) entry which is preliminary data.</text>
</comment>
<feature type="region of interest" description="Disordered" evidence="7">
    <location>
        <begin position="273"/>
        <end position="298"/>
    </location>
</feature>
<evidence type="ECO:0000313" key="8">
    <source>
        <dbReference type="EMBL" id="MCD5312282.1"/>
    </source>
</evidence>
<keyword evidence="6" id="KW-1003">Cell membrane</keyword>
<keyword evidence="9" id="KW-1185">Reference proteome</keyword>
<keyword evidence="3 6" id="KW-0812">Transmembrane</keyword>
<comment type="subcellular location">
    <subcellularLocation>
        <location evidence="6">Cell membrane</location>
        <topology evidence="6">Multi-pass membrane protein</topology>
    </subcellularLocation>
    <subcellularLocation>
        <location evidence="1">Membrane</location>
    </subcellularLocation>
</comment>
<comment type="caution">
    <text evidence="6">Lacks conserved residue(s) required for the propagation of feature annotation.</text>
</comment>
<dbReference type="CDD" id="cd06662">
    <property type="entry name" value="SURF1"/>
    <property type="match status" value="1"/>
</dbReference>
<evidence type="ECO:0000256" key="6">
    <source>
        <dbReference type="RuleBase" id="RU363076"/>
    </source>
</evidence>
<name>A0A9X1STV0_9ACTN</name>
<evidence type="ECO:0000256" key="7">
    <source>
        <dbReference type="SAM" id="MobiDB-lite"/>
    </source>
</evidence>
<evidence type="ECO:0000256" key="2">
    <source>
        <dbReference type="ARBA" id="ARBA00007165"/>
    </source>
</evidence>
<accession>A0A9X1STV0</accession>
<protein>
    <recommendedName>
        <fullName evidence="6">SURF1-like protein</fullName>
    </recommendedName>
</protein>
<evidence type="ECO:0000313" key="9">
    <source>
        <dbReference type="Proteomes" id="UP001138997"/>
    </source>
</evidence>
<evidence type="ECO:0000256" key="3">
    <source>
        <dbReference type="ARBA" id="ARBA00022692"/>
    </source>
</evidence>
<evidence type="ECO:0000256" key="4">
    <source>
        <dbReference type="ARBA" id="ARBA00022989"/>
    </source>
</evidence>
<dbReference type="Proteomes" id="UP001138997">
    <property type="component" value="Unassembled WGS sequence"/>
</dbReference>
<dbReference type="Pfam" id="PF02104">
    <property type="entry name" value="SURF1"/>
    <property type="match status" value="1"/>
</dbReference>
<evidence type="ECO:0000256" key="5">
    <source>
        <dbReference type="ARBA" id="ARBA00023136"/>
    </source>
</evidence>